<evidence type="ECO:0000256" key="2">
    <source>
        <dbReference type="SAM" id="Phobius"/>
    </source>
</evidence>
<evidence type="ECO:0000313" key="4">
    <source>
        <dbReference type="Proteomes" id="UP000285575"/>
    </source>
</evidence>
<dbReference type="OrthoDB" id="9970616at2"/>
<protein>
    <submittedName>
        <fullName evidence="3">Uncharacterized protein</fullName>
    </submittedName>
</protein>
<feature type="compositionally biased region" description="Basic and acidic residues" evidence="1">
    <location>
        <begin position="55"/>
        <end position="100"/>
    </location>
</feature>
<keyword evidence="2" id="KW-0812">Transmembrane</keyword>
<proteinExistence type="predicted"/>
<feature type="transmembrane region" description="Helical" evidence="2">
    <location>
        <begin position="6"/>
        <end position="24"/>
    </location>
</feature>
<gene>
    <name evidence="3" type="ORF">EOE66_07410</name>
</gene>
<dbReference type="AlphaFoldDB" id="A0A437RL88"/>
<organism evidence="3 4">
    <name type="scientific">Rubrivivax rivuli</name>
    <dbReference type="NCBI Taxonomy" id="1862385"/>
    <lineage>
        <taxon>Bacteria</taxon>
        <taxon>Pseudomonadati</taxon>
        <taxon>Pseudomonadota</taxon>
        <taxon>Betaproteobacteria</taxon>
        <taxon>Burkholderiales</taxon>
        <taxon>Sphaerotilaceae</taxon>
        <taxon>Rubrivivax</taxon>
    </lineage>
</organism>
<evidence type="ECO:0000313" key="3">
    <source>
        <dbReference type="EMBL" id="RVU47553.1"/>
    </source>
</evidence>
<keyword evidence="2" id="KW-0472">Membrane</keyword>
<dbReference type="RefSeq" id="WP_128228014.1">
    <property type="nucleotide sequence ID" value="NZ_SACR01000002.1"/>
</dbReference>
<keyword evidence="4" id="KW-1185">Reference proteome</keyword>
<reference evidence="3 4" key="1">
    <citation type="submission" date="2019-01" db="EMBL/GenBank/DDBJ databases">
        <authorList>
            <person name="Chen W.-M."/>
        </authorList>
    </citation>
    <scope>NUCLEOTIDE SEQUENCE [LARGE SCALE GENOMIC DNA]</scope>
    <source>
        <strain evidence="3 4">KYPY4</strain>
    </source>
</reference>
<sequence length="100" mass="11526">MADQVFAVLGLVFCALVWGGMWLGPARTQGLRHRVQAWWRRASAARRAPAPPRQPDPRQAREEAEALIERARRAAQVEREGNVYRPDRFQQRKDGKDNLH</sequence>
<feature type="region of interest" description="Disordered" evidence="1">
    <location>
        <begin position="42"/>
        <end position="100"/>
    </location>
</feature>
<name>A0A437RL88_9BURK</name>
<dbReference type="Proteomes" id="UP000285575">
    <property type="component" value="Unassembled WGS sequence"/>
</dbReference>
<comment type="caution">
    <text evidence="3">The sequence shown here is derived from an EMBL/GenBank/DDBJ whole genome shotgun (WGS) entry which is preliminary data.</text>
</comment>
<keyword evidence="2" id="KW-1133">Transmembrane helix</keyword>
<dbReference type="EMBL" id="SACR01000002">
    <property type="protein sequence ID" value="RVU47553.1"/>
    <property type="molecule type" value="Genomic_DNA"/>
</dbReference>
<evidence type="ECO:0000256" key="1">
    <source>
        <dbReference type="SAM" id="MobiDB-lite"/>
    </source>
</evidence>
<accession>A0A437RL88</accession>